<evidence type="ECO:0000256" key="2">
    <source>
        <dbReference type="ARBA" id="ARBA00022448"/>
    </source>
</evidence>
<proteinExistence type="inferred from homology"/>
<protein>
    <recommendedName>
        <fullName evidence="4">Phosphate-binding protein</fullName>
    </recommendedName>
</protein>
<name>A0A1W1HF08_9BACT</name>
<dbReference type="InterPro" id="IPR036365">
    <property type="entry name" value="PGBD-like_sf"/>
</dbReference>
<organism evidence="7 8">
    <name type="scientific">Desulfamplus magnetovallimortis</name>
    <dbReference type="NCBI Taxonomy" id="1246637"/>
    <lineage>
        <taxon>Bacteria</taxon>
        <taxon>Pseudomonadati</taxon>
        <taxon>Thermodesulfobacteriota</taxon>
        <taxon>Desulfobacteria</taxon>
        <taxon>Desulfobacterales</taxon>
        <taxon>Desulfobacteraceae</taxon>
        <taxon>Desulfamplus</taxon>
    </lineage>
</organism>
<dbReference type="EMBL" id="FWEV01000189">
    <property type="protein sequence ID" value="SLM31091.1"/>
    <property type="molecule type" value="Genomic_DNA"/>
</dbReference>
<dbReference type="InterPro" id="IPR036366">
    <property type="entry name" value="PGBDSf"/>
</dbReference>
<evidence type="ECO:0000259" key="6">
    <source>
        <dbReference type="Pfam" id="PF12849"/>
    </source>
</evidence>
<dbReference type="SUPFAM" id="SSF47090">
    <property type="entry name" value="PGBD-like"/>
    <property type="match status" value="1"/>
</dbReference>
<comment type="similarity">
    <text evidence="1 4">Belongs to the PstS family.</text>
</comment>
<dbReference type="Pfam" id="PF12849">
    <property type="entry name" value="PBP_like_2"/>
    <property type="match status" value="1"/>
</dbReference>
<dbReference type="CDD" id="cd13653">
    <property type="entry name" value="PBP2_phosphate_like_1"/>
    <property type="match status" value="1"/>
</dbReference>
<dbReference type="Gene3D" id="3.40.190.10">
    <property type="entry name" value="Periplasmic binding protein-like II"/>
    <property type="match status" value="2"/>
</dbReference>
<dbReference type="Gene3D" id="1.10.101.10">
    <property type="entry name" value="PGBD-like superfamily/PGBD"/>
    <property type="match status" value="1"/>
</dbReference>
<evidence type="ECO:0000313" key="7">
    <source>
        <dbReference type="EMBL" id="SLM31091.1"/>
    </source>
</evidence>
<accession>A0A1W1HF08</accession>
<evidence type="ECO:0000259" key="5">
    <source>
        <dbReference type="Pfam" id="PF01471"/>
    </source>
</evidence>
<comment type="function">
    <text evidence="4">Involved in the system for phosphate transport across the cytoplasmic membrane.</text>
</comment>
<dbReference type="AlphaFoldDB" id="A0A1W1HF08"/>
<keyword evidence="4" id="KW-0592">Phosphate transport</keyword>
<dbReference type="InterPro" id="IPR050811">
    <property type="entry name" value="Phosphate_ABC_transporter"/>
</dbReference>
<feature type="domain" description="PBP" evidence="6">
    <location>
        <begin position="31"/>
        <end position="263"/>
    </location>
</feature>
<dbReference type="Proteomes" id="UP000191931">
    <property type="component" value="Unassembled WGS sequence"/>
</dbReference>
<keyword evidence="2 4" id="KW-0813">Transport</keyword>
<dbReference type="OrthoDB" id="9783488at2"/>
<dbReference type="SUPFAM" id="SSF53850">
    <property type="entry name" value="Periplasmic binding protein-like II"/>
    <property type="match status" value="1"/>
</dbReference>
<dbReference type="STRING" id="1246637.MTBBW1_2690004"/>
<sequence length="428" mass="46940">MSLLKIIFPIKKFLFVAFLTLLIQFPFAVTAKEIIRIQGSTTVFPIAQEAAATYMQTHKNVEIVTEGTGSGHGIKALIDGTTDIANASRFMKDKEAKMAYEKGAIPIPFRVAYDCILPVVHKSNPLKGIGMEYLKAIYGGEIKNWKEVGGKDAPISILSRDTSSGTYEVWKEKVMGDSEITPAVQLKSSNGEVKEAIMDNPDAIGYIGIGYLDNSVKPLAVDGIIGSEKSAVDGSYPISRPLFMFTRGWPTGELKRFINYMLEPTLGQHAVKKAGYLSVYLPATSLSSFSKTEPCPEPVPSFDHKKCPPCPACNESASCPPCPSCRESTPCPECPPCESVLSLSGESLSPHGRFESMDSQQKVMLVQQYLNSLGYSVGAIDGIWGPRSLNAYIRFQKLHNIEPVYSSIAYPVIQMMEKKIQRKDNITN</sequence>
<dbReference type="Pfam" id="PF01471">
    <property type="entry name" value="PG_binding_1"/>
    <property type="match status" value="1"/>
</dbReference>
<evidence type="ECO:0000256" key="1">
    <source>
        <dbReference type="ARBA" id="ARBA00008725"/>
    </source>
</evidence>
<keyword evidence="3" id="KW-0732">Signal</keyword>
<evidence type="ECO:0000256" key="4">
    <source>
        <dbReference type="RuleBase" id="RU367119"/>
    </source>
</evidence>
<feature type="domain" description="Peptidoglycan binding-like" evidence="5">
    <location>
        <begin position="360"/>
        <end position="402"/>
    </location>
</feature>
<dbReference type="NCBIfam" id="TIGR02136">
    <property type="entry name" value="ptsS_2"/>
    <property type="match status" value="1"/>
</dbReference>
<dbReference type="PANTHER" id="PTHR30570:SF1">
    <property type="entry name" value="PHOSPHATE-BINDING PROTEIN PSTS"/>
    <property type="match status" value="1"/>
</dbReference>
<dbReference type="GO" id="GO:0042301">
    <property type="term" value="F:phosphate ion binding"/>
    <property type="evidence" value="ECO:0007669"/>
    <property type="project" value="UniProtKB-UniRule"/>
</dbReference>
<reference evidence="7 8" key="1">
    <citation type="submission" date="2017-03" db="EMBL/GenBank/DDBJ databases">
        <authorList>
            <person name="Afonso C.L."/>
            <person name="Miller P.J."/>
            <person name="Scott M.A."/>
            <person name="Spackman E."/>
            <person name="Goraichik I."/>
            <person name="Dimitrov K.M."/>
            <person name="Suarez D.L."/>
            <person name="Swayne D.E."/>
        </authorList>
    </citation>
    <scope>NUCLEOTIDE SEQUENCE [LARGE SCALE GENOMIC DNA]</scope>
    <source>
        <strain evidence="7">PRJEB14757</strain>
    </source>
</reference>
<dbReference type="InterPro" id="IPR002477">
    <property type="entry name" value="Peptidoglycan-bd-like"/>
</dbReference>
<evidence type="ECO:0000313" key="8">
    <source>
        <dbReference type="Proteomes" id="UP000191931"/>
    </source>
</evidence>
<keyword evidence="8" id="KW-1185">Reference proteome</keyword>
<gene>
    <name evidence="7" type="ORF">MTBBW1_2690004</name>
</gene>
<dbReference type="GO" id="GO:0006817">
    <property type="term" value="P:phosphate ion transport"/>
    <property type="evidence" value="ECO:0007669"/>
    <property type="project" value="UniProtKB-UniRule"/>
</dbReference>
<dbReference type="RefSeq" id="WP_080809923.1">
    <property type="nucleotide sequence ID" value="NZ_LT828575.1"/>
</dbReference>
<dbReference type="InterPro" id="IPR011862">
    <property type="entry name" value="Phos-bd"/>
</dbReference>
<dbReference type="InterPro" id="IPR024370">
    <property type="entry name" value="PBP_domain"/>
</dbReference>
<evidence type="ECO:0000256" key="3">
    <source>
        <dbReference type="ARBA" id="ARBA00022729"/>
    </source>
</evidence>
<dbReference type="PANTHER" id="PTHR30570">
    <property type="entry name" value="PERIPLASMIC PHOSPHATE BINDING COMPONENT OF PHOSPHATE ABC TRANSPORTER"/>
    <property type="match status" value="1"/>
</dbReference>